<dbReference type="InterPro" id="IPR001647">
    <property type="entry name" value="HTH_TetR"/>
</dbReference>
<reference evidence="7 8" key="1">
    <citation type="submission" date="2013-05" db="EMBL/GenBank/DDBJ databases">
        <title>Genome assembly of Chondromyces apiculatus DSM 436.</title>
        <authorList>
            <person name="Sharma G."/>
            <person name="Khatri I."/>
            <person name="Kaur C."/>
            <person name="Mayilraj S."/>
            <person name="Subramanian S."/>
        </authorList>
    </citation>
    <scope>NUCLEOTIDE SEQUENCE [LARGE SCALE GENOMIC DNA]</scope>
    <source>
        <strain evidence="7 8">DSM 436</strain>
    </source>
</reference>
<dbReference type="GO" id="GO:0003700">
    <property type="term" value="F:DNA-binding transcription factor activity"/>
    <property type="evidence" value="ECO:0007669"/>
    <property type="project" value="TreeGrafter"/>
</dbReference>
<proteinExistence type="predicted"/>
<dbReference type="Proteomes" id="UP000019678">
    <property type="component" value="Unassembled WGS sequence"/>
</dbReference>
<feature type="DNA-binding region" description="H-T-H motif" evidence="4">
    <location>
        <begin position="46"/>
        <end position="65"/>
    </location>
</feature>
<keyword evidence="1" id="KW-0805">Transcription regulation</keyword>
<dbReference type="InterPro" id="IPR050109">
    <property type="entry name" value="HTH-type_TetR-like_transc_reg"/>
</dbReference>
<dbReference type="SUPFAM" id="SSF46689">
    <property type="entry name" value="Homeodomain-like"/>
    <property type="match status" value="1"/>
</dbReference>
<dbReference type="EMBL" id="ASRX01000088">
    <property type="protein sequence ID" value="EYF01106.1"/>
    <property type="molecule type" value="Genomic_DNA"/>
</dbReference>
<sequence length="211" mass="23131">MSQTPAERSTRRTEGIRSRGRSARIVQEVLTATAEELGRSGYAALRIEDVAERAGVNKTTIYRRWPTKAALVTTVLRELLEPEPIEDTGAFDTDLLAVLRSTVALLTSPLGRGLGRMIQTERAHPEVEAIIRELRQERQVQRLIVVERALQRGELPPGTDGSLLVELAFSAVFSRLVKHGEPVDEAYLAALVHFVASGARAGHAIPPSSRP</sequence>
<keyword evidence="3" id="KW-0804">Transcription</keyword>
<evidence type="ECO:0000256" key="2">
    <source>
        <dbReference type="ARBA" id="ARBA00023125"/>
    </source>
</evidence>
<dbReference type="Gene3D" id="1.10.357.10">
    <property type="entry name" value="Tetracycline Repressor, domain 2"/>
    <property type="match status" value="1"/>
</dbReference>
<dbReference type="GO" id="GO:0000976">
    <property type="term" value="F:transcription cis-regulatory region binding"/>
    <property type="evidence" value="ECO:0007669"/>
    <property type="project" value="TreeGrafter"/>
</dbReference>
<name>A0A017SXU8_9BACT</name>
<protein>
    <submittedName>
        <fullName evidence="7">Transcriptional regulator, TetR family</fullName>
    </submittedName>
</protein>
<dbReference type="RefSeq" id="WP_044249960.1">
    <property type="nucleotide sequence ID" value="NZ_ASRX01000088.1"/>
</dbReference>
<dbReference type="eggNOG" id="COG1309">
    <property type="taxonomic scope" value="Bacteria"/>
</dbReference>
<feature type="region of interest" description="Disordered" evidence="5">
    <location>
        <begin position="1"/>
        <end position="20"/>
    </location>
</feature>
<dbReference type="Gene3D" id="1.10.10.60">
    <property type="entry name" value="Homeodomain-like"/>
    <property type="match status" value="1"/>
</dbReference>
<evidence type="ECO:0000313" key="8">
    <source>
        <dbReference type="Proteomes" id="UP000019678"/>
    </source>
</evidence>
<evidence type="ECO:0000259" key="6">
    <source>
        <dbReference type="PROSITE" id="PS50977"/>
    </source>
</evidence>
<feature type="domain" description="HTH tetR-type" evidence="6">
    <location>
        <begin position="23"/>
        <end position="83"/>
    </location>
</feature>
<dbReference type="Pfam" id="PF16859">
    <property type="entry name" value="TetR_C_11"/>
    <property type="match status" value="1"/>
</dbReference>
<feature type="compositionally biased region" description="Basic and acidic residues" evidence="5">
    <location>
        <begin position="8"/>
        <end position="17"/>
    </location>
</feature>
<keyword evidence="8" id="KW-1185">Reference proteome</keyword>
<dbReference type="AlphaFoldDB" id="A0A017SXU8"/>
<evidence type="ECO:0000256" key="1">
    <source>
        <dbReference type="ARBA" id="ARBA00023015"/>
    </source>
</evidence>
<dbReference type="PROSITE" id="PS50977">
    <property type="entry name" value="HTH_TETR_2"/>
    <property type="match status" value="1"/>
</dbReference>
<dbReference type="STRING" id="1192034.CAP_8611"/>
<organism evidence="7 8">
    <name type="scientific">Chondromyces apiculatus DSM 436</name>
    <dbReference type="NCBI Taxonomy" id="1192034"/>
    <lineage>
        <taxon>Bacteria</taxon>
        <taxon>Pseudomonadati</taxon>
        <taxon>Myxococcota</taxon>
        <taxon>Polyangia</taxon>
        <taxon>Polyangiales</taxon>
        <taxon>Polyangiaceae</taxon>
        <taxon>Chondromyces</taxon>
    </lineage>
</organism>
<dbReference type="OrthoDB" id="9796019at2"/>
<dbReference type="PANTHER" id="PTHR30055">
    <property type="entry name" value="HTH-TYPE TRANSCRIPTIONAL REGULATOR RUTR"/>
    <property type="match status" value="1"/>
</dbReference>
<comment type="caution">
    <text evidence="7">The sequence shown here is derived from an EMBL/GenBank/DDBJ whole genome shotgun (WGS) entry which is preliminary data.</text>
</comment>
<evidence type="ECO:0000313" key="7">
    <source>
        <dbReference type="EMBL" id="EYF01106.1"/>
    </source>
</evidence>
<evidence type="ECO:0000256" key="5">
    <source>
        <dbReference type="SAM" id="MobiDB-lite"/>
    </source>
</evidence>
<evidence type="ECO:0000256" key="3">
    <source>
        <dbReference type="ARBA" id="ARBA00023163"/>
    </source>
</evidence>
<dbReference type="InterPro" id="IPR036271">
    <property type="entry name" value="Tet_transcr_reg_TetR-rel_C_sf"/>
</dbReference>
<gene>
    <name evidence="7" type="ORF">CAP_8611</name>
</gene>
<keyword evidence="2 4" id="KW-0238">DNA-binding</keyword>
<dbReference type="PRINTS" id="PR00455">
    <property type="entry name" value="HTHTETR"/>
</dbReference>
<dbReference type="SUPFAM" id="SSF48498">
    <property type="entry name" value="Tetracyclin repressor-like, C-terminal domain"/>
    <property type="match status" value="1"/>
</dbReference>
<evidence type="ECO:0000256" key="4">
    <source>
        <dbReference type="PROSITE-ProRule" id="PRU00335"/>
    </source>
</evidence>
<dbReference type="InterPro" id="IPR011075">
    <property type="entry name" value="TetR_C"/>
</dbReference>
<dbReference type="Pfam" id="PF00440">
    <property type="entry name" value="TetR_N"/>
    <property type="match status" value="1"/>
</dbReference>
<dbReference type="PANTHER" id="PTHR30055:SF148">
    <property type="entry name" value="TETR-FAMILY TRANSCRIPTIONAL REGULATOR"/>
    <property type="match status" value="1"/>
</dbReference>
<accession>A0A017SXU8</accession>
<dbReference type="InterPro" id="IPR009057">
    <property type="entry name" value="Homeodomain-like_sf"/>
</dbReference>